<dbReference type="Proteomes" id="UP000663833">
    <property type="component" value="Unassembled WGS sequence"/>
</dbReference>
<accession>A0A818DI63</accession>
<sequence>MTSQQSELLVSSDPSVTISSCTNVSIFLTKSLESTKNVGSINFSKTQKGRDLLMRNGYSYTLNKEAKVQYTGGHSISTEGEIHHLHAPSIAKQEIRVFRAQVKRRVREELTPVALLIEQEMRKINLSSEAQQLLTHPQHDRERHKCIPNIPQSLDFIIPHMYTLTRGFERFLLNDKTTVSGGRLFIFSSNTQLDELFKSSYVFCDGTFSTVPLIFNQLYTFHGYRKNEVFPCAFALLGDKKTSTYIQMIEDLKTAAISMGTKFEPLVLMSDFETSLIKALPTTEHKGCFFHFNQSLHRRLVSEGLAVAYRDEEKVRKWSKYTMALALLPPNETENALQLIKLGAPKRMKKFVQYVQDFWFNKIGVNMWNVNDLKFRTNNACESWHARFARRVITKHPHIWRLIDALCNEEFNFLFRKNQLKGGAHDFKLSRSKNTKMAEQKLAEIKQAYETGRLPLEQHLDLLADFVVGKKKT</sequence>
<proteinExistence type="predicted"/>
<dbReference type="AlphaFoldDB" id="A0A818DI63"/>
<dbReference type="PANTHER" id="PTHR47160:SF8">
    <property type="entry name" value="MULE TRANSPOSASE DOMAIN-CONTAINING PROTEIN"/>
    <property type="match status" value="1"/>
</dbReference>
<evidence type="ECO:0000313" key="4">
    <source>
        <dbReference type="Proteomes" id="UP000663833"/>
    </source>
</evidence>
<dbReference type="EMBL" id="CAJOBO010001534">
    <property type="protein sequence ID" value="CAF4387521.1"/>
    <property type="molecule type" value="Genomic_DNA"/>
</dbReference>
<dbReference type="PANTHER" id="PTHR47160">
    <property type="entry name" value="PUTATIVE-RELATED"/>
    <property type="match status" value="1"/>
</dbReference>
<gene>
    <name evidence="3" type="ORF">HFQ381_LOCUS19172</name>
    <name evidence="2" type="ORF">LUA448_LOCUS21368</name>
</gene>
<dbReference type="Proteomes" id="UP000663851">
    <property type="component" value="Unassembled WGS sequence"/>
</dbReference>
<protein>
    <recommendedName>
        <fullName evidence="1">MULE transposase domain-containing protein</fullName>
    </recommendedName>
</protein>
<evidence type="ECO:0000313" key="3">
    <source>
        <dbReference type="EMBL" id="CAF4387521.1"/>
    </source>
</evidence>
<comment type="caution">
    <text evidence="2">The sequence shown here is derived from an EMBL/GenBank/DDBJ whole genome shotgun (WGS) entry which is preliminary data.</text>
</comment>
<evidence type="ECO:0000313" key="2">
    <source>
        <dbReference type="EMBL" id="CAF3443509.1"/>
    </source>
</evidence>
<evidence type="ECO:0000259" key="1">
    <source>
        <dbReference type="Pfam" id="PF10551"/>
    </source>
</evidence>
<feature type="domain" description="MULE transposase" evidence="1">
    <location>
        <begin position="202"/>
        <end position="294"/>
    </location>
</feature>
<dbReference type="EMBL" id="CAJNYD010002790">
    <property type="protein sequence ID" value="CAF3443509.1"/>
    <property type="molecule type" value="Genomic_DNA"/>
</dbReference>
<organism evidence="2 4">
    <name type="scientific">Rotaria socialis</name>
    <dbReference type="NCBI Taxonomy" id="392032"/>
    <lineage>
        <taxon>Eukaryota</taxon>
        <taxon>Metazoa</taxon>
        <taxon>Spiralia</taxon>
        <taxon>Gnathifera</taxon>
        <taxon>Rotifera</taxon>
        <taxon>Eurotatoria</taxon>
        <taxon>Bdelloidea</taxon>
        <taxon>Philodinida</taxon>
        <taxon>Philodinidae</taxon>
        <taxon>Rotaria</taxon>
    </lineage>
</organism>
<dbReference type="InterPro" id="IPR018289">
    <property type="entry name" value="MULE_transposase_dom"/>
</dbReference>
<dbReference type="Pfam" id="PF10551">
    <property type="entry name" value="MULE"/>
    <property type="match status" value="1"/>
</dbReference>
<reference evidence="2" key="1">
    <citation type="submission" date="2021-02" db="EMBL/GenBank/DDBJ databases">
        <authorList>
            <person name="Nowell W R."/>
        </authorList>
    </citation>
    <scope>NUCLEOTIDE SEQUENCE</scope>
</reference>
<name>A0A818DI63_9BILA</name>